<dbReference type="EMBL" id="AP021858">
    <property type="protein sequence ID" value="BBO23477.1"/>
    <property type="molecule type" value="Genomic_DNA"/>
</dbReference>
<evidence type="ECO:0000313" key="2">
    <source>
        <dbReference type="EMBL" id="BBO23477.1"/>
    </source>
</evidence>
<name>A0A809S485_9BACT</name>
<dbReference type="Pfam" id="PF01797">
    <property type="entry name" value="Y1_Tnp"/>
    <property type="match status" value="1"/>
</dbReference>
<dbReference type="GO" id="GO:0043565">
    <property type="term" value="F:sequence-specific DNA binding"/>
    <property type="evidence" value="ECO:0007669"/>
    <property type="project" value="TreeGrafter"/>
</dbReference>
<dbReference type="AlphaFoldDB" id="A0A809S485"/>
<dbReference type="GO" id="GO:0004803">
    <property type="term" value="F:transposase activity"/>
    <property type="evidence" value="ECO:0007669"/>
    <property type="project" value="InterPro"/>
</dbReference>
<reference evidence="2" key="1">
    <citation type="journal article" name="DNA Res.">
        <title>The physiological potential of anammox bacteria as revealed by their core genome structure.</title>
        <authorList>
            <person name="Okubo T."/>
            <person name="Toyoda A."/>
            <person name="Fukuhara K."/>
            <person name="Uchiyama I."/>
            <person name="Harigaya Y."/>
            <person name="Kuroiwa M."/>
            <person name="Suzuki T."/>
            <person name="Murakami Y."/>
            <person name="Suwa Y."/>
            <person name="Takami H."/>
        </authorList>
    </citation>
    <scope>NUCLEOTIDE SEQUENCE</scope>
    <source>
        <strain evidence="2">317325-2</strain>
    </source>
</reference>
<dbReference type="NCBIfam" id="NF047646">
    <property type="entry name" value="REP_Tyr_transpos"/>
    <property type="match status" value="1"/>
</dbReference>
<dbReference type="PANTHER" id="PTHR36966">
    <property type="entry name" value="REP-ASSOCIATED TYROSINE TRANSPOSASE"/>
    <property type="match status" value="1"/>
</dbReference>
<protein>
    <submittedName>
        <fullName evidence="2">Transposase IS200 like protein</fullName>
    </submittedName>
</protein>
<proteinExistence type="predicted"/>
<evidence type="ECO:0000313" key="3">
    <source>
        <dbReference type="Proteomes" id="UP000662873"/>
    </source>
</evidence>
<dbReference type="InterPro" id="IPR002686">
    <property type="entry name" value="Transposase_17"/>
</dbReference>
<accession>A0A809S485</accession>
<dbReference type="Gene3D" id="3.30.70.1290">
    <property type="entry name" value="Transposase IS200-like"/>
    <property type="match status" value="1"/>
</dbReference>
<dbReference type="Proteomes" id="UP000662873">
    <property type="component" value="Chromosome"/>
</dbReference>
<evidence type="ECO:0000259" key="1">
    <source>
        <dbReference type="SMART" id="SM01321"/>
    </source>
</evidence>
<dbReference type="SUPFAM" id="SSF143422">
    <property type="entry name" value="Transposase IS200-like"/>
    <property type="match status" value="1"/>
</dbReference>
<organism evidence="2 3">
    <name type="scientific">Candidatus Nitrosymbiomonas proteolyticus</name>
    <dbReference type="NCBI Taxonomy" id="2608984"/>
    <lineage>
        <taxon>Bacteria</taxon>
        <taxon>Bacillati</taxon>
        <taxon>Armatimonadota</taxon>
        <taxon>Armatimonadota incertae sedis</taxon>
        <taxon>Candidatus Nitrosymbiomonas</taxon>
    </lineage>
</organism>
<sequence length="173" mass="19998">MERSRSNKRIEVAGDSRFLTFSCYHRLPLLRSDWAKDAVVEYLAHTKSRLDFRLYAYVAMPDHLHLLLRPNAEVANVRRIMSALKSRTATAVLERLKRESPSLAERATDAEGQYHLWQPGGGYDRNIHSHDEFLEKVKYIDENPVRRGLAERAEDYVWSSAGSAALVRDPWED</sequence>
<dbReference type="GO" id="GO:0006313">
    <property type="term" value="P:DNA transposition"/>
    <property type="evidence" value="ECO:0007669"/>
    <property type="project" value="InterPro"/>
</dbReference>
<dbReference type="InterPro" id="IPR036515">
    <property type="entry name" value="Transposase_17_sf"/>
</dbReference>
<feature type="domain" description="Transposase IS200-like" evidence="1">
    <location>
        <begin position="12"/>
        <end position="143"/>
    </location>
</feature>
<gene>
    <name evidence="2" type="ORF">NPRO_10720</name>
</gene>
<dbReference type="InterPro" id="IPR052715">
    <property type="entry name" value="RAYT_transposase"/>
</dbReference>
<dbReference type="PANTHER" id="PTHR36966:SF1">
    <property type="entry name" value="REP-ASSOCIATED TYROSINE TRANSPOSASE"/>
    <property type="match status" value="1"/>
</dbReference>
<dbReference type="KEGG" id="npy:NPRO_10720"/>
<dbReference type="SMART" id="SM01321">
    <property type="entry name" value="Y1_Tnp"/>
    <property type="match status" value="1"/>
</dbReference>